<keyword evidence="3" id="KW-1185">Reference proteome</keyword>
<dbReference type="Proteomes" id="UP000070121">
    <property type="component" value="Unassembled WGS sequence"/>
</dbReference>
<evidence type="ECO:0000313" key="3">
    <source>
        <dbReference type="Proteomes" id="UP000070121"/>
    </source>
</evidence>
<comment type="caution">
    <text evidence="2">The sequence shown here is derived from an EMBL/GenBank/DDBJ whole genome shotgun (WGS) entry which is preliminary data.</text>
</comment>
<evidence type="ECO:0000256" key="1">
    <source>
        <dbReference type="SAM" id="MobiDB-lite"/>
    </source>
</evidence>
<accession>A0A135UM12</accession>
<dbReference type="OrthoDB" id="10483485at2759"/>
<dbReference type="AlphaFoldDB" id="A0A135UM12"/>
<feature type="region of interest" description="Disordered" evidence="1">
    <location>
        <begin position="245"/>
        <end position="270"/>
    </location>
</feature>
<name>A0A135UM12_9PEZI</name>
<organism evidence="2 3">
    <name type="scientific">Colletotrichum salicis</name>
    <dbReference type="NCBI Taxonomy" id="1209931"/>
    <lineage>
        <taxon>Eukaryota</taxon>
        <taxon>Fungi</taxon>
        <taxon>Dikarya</taxon>
        <taxon>Ascomycota</taxon>
        <taxon>Pezizomycotina</taxon>
        <taxon>Sordariomycetes</taxon>
        <taxon>Hypocreomycetidae</taxon>
        <taxon>Glomerellales</taxon>
        <taxon>Glomerellaceae</taxon>
        <taxon>Colletotrichum</taxon>
        <taxon>Colletotrichum acutatum species complex</taxon>
    </lineage>
</organism>
<reference evidence="2 3" key="1">
    <citation type="submission" date="2014-02" db="EMBL/GenBank/DDBJ databases">
        <title>The genome sequence of Colletotrichum salicis CBS 607.94.</title>
        <authorList>
            <person name="Baroncelli R."/>
            <person name="Thon M.R."/>
        </authorList>
    </citation>
    <scope>NUCLEOTIDE SEQUENCE [LARGE SCALE GENOMIC DNA]</scope>
    <source>
        <strain evidence="2 3">CBS 607.94</strain>
    </source>
</reference>
<sequence>MEVLRNTFTQRKLDDTVLTVARAVICLIIVRDRHVLFLSSTIHRVTTLVLWFDMVMELRNSFRMSRGGDRTRHEIQVGLYCASAIWIAAFDNDDSPWCFRIIEILVLLGDLFQQKQTGTTHGASIMVLFLFMNYHIPFASCKSNTTQPATGDKSGNGGLVRSEIMSLVSTTVMPLVSPALGAFWGSIFALAYPKILQRMSESLKDRRKSRMVASGARRPWFAALRTIPPRIEHMEAGTRVTATQNFQPSTYVLPPPAAASPSHHMLRSSG</sequence>
<evidence type="ECO:0000313" key="2">
    <source>
        <dbReference type="EMBL" id="KXH61423.1"/>
    </source>
</evidence>
<dbReference type="EMBL" id="JFFI01001284">
    <property type="protein sequence ID" value="KXH61423.1"/>
    <property type="molecule type" value="Genomic_DNA"/>
</dbReference>
<proteinExistence type="predicted"/>
<gene>
    <name evidence="2" type="ORF">CSAL01_05249</name>
</gene>
<protein>
    <submittedName>
        <fullName evidence="2">Uncharacterized protein</fullName>
    </submittedName>
</protein>